<protein>
    <submittedName>
        <fullName evidence="1">Uncharacterized protein</fullName>
    </submittedName>
</protein>
<dbReference type="Proteomes" id="UP000886595">
    <property type="component" value="Unassembled WGS sequence"/>
</dbReference>
<reference evidence="1 2" key="1">
    <citation type="submission" date="2020-02" db="EMBL/GenBank/DDBJ databases">
        <authorList>
            <person name="Ma Q."/>
            <person name="Huang Y."/>
            <person name="Song X."/>
            <person name="Pei D."/>
        </authorList>
    </citation>
    <scope>NUCLEOTIDE SEQUENCE [LARGE SCALE GENOMIC DNA]</scope>
    <source>
        <strain evidence="1">Sxm20200214</strain>
        <tissue evidence="1">Leaf</tissue>
    </source>
</reference>
<dbReference type="AlphaFoldDB" id="A0A8X7VIZ7"/>
<sequence length="50" mass="5856">MWRSKTIRQTYILQVLNKVFPKSSNTLEYDIRKEGDPFKAPHPILAVDPI</sequence>
<evidence type="ECO:0000313" key="1">
    <source>
        <dbReference type="EMBL" id="KAG2312230.1"/>
    </source>
</evidence>
<dbReference type="EMBL" id="JAAMPC010000005">
    <property type="protein sequence ID" value="KAG2312230.1"/>
    <property type="molecule type" value="Genomic_DNA"/>
</dbReference>
<organism evidence="1 2">
    <name type="scientific">Brassica carinata</name>
    <name type="common">Ethiopian mustard</name>
    <name type="synonym">Abyssinian cabbage</name>
    <dbReference type="NCBI Taxonomy" id="52824"/>
    <lineage>
        <taxon>Eukaryota</taxon>
        <taxon>Viridiplantae</taxon>
        <taxon>Streptophyta</taxon>
        <taxon>Embryophyta</taxon>
        <taxon>Tracheophyta</taxon>
        <taxon>Spermatophyta</taxon>
        <taxon>Magnoliopsida</taxon>
        <taxon>eudicotyledons</taxon>
        <taxon>Gunneridae</taxon>
        <taxon>Pentapetalae</taxon>
        <taxon>rosids</taxon>
        <taxon>malvids</taxon>
        <taxon>Brassicales</taxon>
        <taxon>Brassicaceae</taxon>
        <taxon>Brassiceae</taxon>
        <taxon>Brassica</taxon>
    </lineage>
</organism>
<keyword evidence="2" id="KW-1185">Reference proteome</keyword>
<comment type="caution">
    <text evidence="1">The sequence shown here is derived from an EMBL/GenBank/DDBJ whole genome shotgun (WGS) entry which is preliminary data.</text>
</comment>
<gene>
    <name evidence="1" type="ORF">Bca52824_023787</name>
</gene>
<name>A0A8X7VIZ7_BRACI</name>
<accession>A0A8X7VIZ7</accession>
<evidence type="ECO:0000313" key="2">
    <source>
        <dbReference type="Proteomes" id="UP000886595"/>
    </source>
</evidence>
<proteinExistence type="predicted"/>